<evidence type="ECO:0000259" key="12">
    <source>
        <dbReference type="SMART" id="SM00892"/>
    </source>
</evidence>
<comment type="caution">
    <text evidence="13">The sequence shown here is derived from an EMBL/GenBank/DDBJ whole genome shotgun (WGS) entry which is preliminary data.</text>
</comment>
<evidence type="ECO:0000313" key="14">
    <source>
        <dbReference type="Proteomes" id="UP000253319"/>
    </source>
</evidence>
<keyword evidence="7" id="KW-0460">Magnesium</keyword>
<dbReference type="InterPro" id="IPR040255">
    <property type="entry name" value="Non-specific_endonuclease"/>
</dbReference>
<dbReference type="PANTHER" id="PTHR13966:SF5">
    <property type="entry name" value="ENDONUCLEASE G, MITOCHONDRIAL"/>
    <property type="match status" value="1"/>
</dbReference>
<reference evidence="13 14" key="1">
    <citation type="submission" date="2018-06" db="EMBL/GenBank/DDBJ databases">
        <title>Flavobacterium tibetense sp. nov., isolated from a wetland YonghuCo on Tibetan Plateau.</title>
        <authorList>
            <person name="Xing P."/>
            <person name="Phurbu D."/>
            <person name="Lu H."/>
        </authorList>
    </citation>
    <scope>NUCLEOTIDE SEQUENCE [LARGE SCALE GENOMIC DNA]</scope>
    <source>
        <strain evidence="13 14">YH5</strain>
    </source>
</reference>
<sequence>MTLFRAILLFVLVCFTFSCKEYGIEIFIPNPDELGENTTTEAVIPGDFNFYPTSTTNVIYHRKGFSFSYSETHEQSEWVAYELTDKDMIATNYNRPYFNQDPIVTTASADWRNFKNSGYDRGHLCPAGDRKSSKELYDETFFTSNITPQIPSFNNGVWNRLEQKTRYWATKYNGLYVITGGVLKGELKTIGKEKVAVPNYFYKILMTKDHSKMIGFLVPHEPSKVPLYSFVVTVDEIEKLTGIDFFPELEDTIENRLEAEVSYKKWSF</sequence>
<keyword evidence="4 9" id="KW-0479">Metal-binding</keyword>
<evidence type="ECO:0000256" key="1">
    <source>
        <dbReference type="ARBA" id="ARBA00001946"/>
    </source>
</evidence>
<evidence type="ECO:0000256" key="7">
    <source>
        <dbReference type="ARBA" id="ARBA00022842"/>
    </source>
</evidence>
<evidence type="ECO:0000256" key="2">
    <source>
        <dbReference type="ARBA" id="ARBA00010052"/>
    </source>
</evidence>
<dbReference type="InterPro" id="IPR044929">
    <property type="entry name" value="DNA/RNA_non-sp_Endonuclease_sf"/>
</dbReference>
<evidence type="ECO:0000256" key="6">
    <source>
        <dbReference type="ARBA" id="ARBA00022801"/>
    </source>
</evidence>
<dbReference type="AlphaFoldDB" id="A0A365P1P0"/>
<dbReference type="GO" id="GO:0003676">
    <property type="term" value="F:nucleic acid binding"/>
    <property type="evidence" value="ECO:0007669"/>
    <property type="project" value="InterPro"/>
</dbReference>
<comment type="similarity">
    <text evidence="2 10">Belongs to the DNA/RNA non-specific endonuclease family.</text>
</comment>
<keyword evidence="5 10" id="KW-0255">Endonuclease</keyword>
<evidence type="ECO:0000256" key="3">
    <source>
        <dbReference type="ARBA" id="ARBA00022722"/>
    </source>
</evidence>
<dbReference type="InterPro" id="IPR044925">
    <property type="entry name" value="His-Me_finger_sf"/>
</dbReference>
<feature type="binding site" evidence="9">
    <location>
        <position position="154"/>
    </location>
    <ligand>
        <name>Mg(2+)</name>
        <dbReference type="ChEBI" id="CHEBI:18420"/>
        <note>catalytic</note>
    </ligand>
</feature>
<name>A0A365P1P0_9FLAO</name>
<proteinExistence type="inferred from homology"/>
<dbReference type="OrthoDB" id="9811262at2"/>
<keyword evidence="14" id="KW-1185">Reference proteome</keyword>
<gene>
    <name evidence="13" type="ORF">DPN68_06925</name>
</gene>
<feature type="domain" description="ENPP1-3/EXOG-like endonuclease/phosphodiesterase" evidence="11">
    <location>
        <begin position="62"/>
        <end position="252"/>
    </location>
</feature>
<organism evidence="13 14">
    <name type="scientific">Flavobacterium tibetense</name>
    <dbReference type="NCBI Taxonomy" id="2233533"/>
    <lineage>
        <taxon>Bacteria</taxon>
        <taxon>Pseudomonadati</taxon>
        <taxon>Bacteroidota</taxon>
        <taxon>Flavobacteriia</taxon>
        <taxon>Flavobacteriales</taxon>
        <taxon>Flavobacteriaceae</taxon>
        <taxon>Flavobacterium</taxon>
    </lineage>
</organism>
<feature type="active site" description="Proton acceptor" evidence="8">
    <location>
        <position position="123"/>
    </location>
</feature>
<dbReference type="Pfam" id="PF01223">
    <property type="entry name" value="Endonuclease_NS"/>
    <property type="match status" value="1"/>
</dbReference>
<dbReference type="EC" id="3.1.30.-" evidence="10"/>
<dbReference type="GO" id="GO:0004519">
    <property type="term" value="F:endonuclease activity"/>
    <property type="evidence" value="ECO:0007669"/>
    <property type="project" value="UniProtKB-UniRule"/>
</dbReference>
<evidence type="ECO:0000256" key="10">
    <source>
        <dbReference type="RuleBase" id="RU366055"/>
    </source>
</evidence>
<dbReference type="SMART" id="SM00892">
    <property type="entry name" value="Endonuclease_NS"/>
    <property type="match status" value="1"/>
</dbReference>
<accession>A0A365P1P0</accession>
<dbReference type="InterPro" id="IPR018524">
    <property type="entry name" value="DNA/RNA_endonuclease_AS"/>
</dbReference>
<dbReference type="InterPro" id="IPR001604">
    <property type="entry name" value="Endo_G_ENPP1-like_dom"/>
</dbReference>
<dbReference type="PROSITE" id="PS51257">
    <property type="entry name" value="PROKAR_LIPOPROTEIN"/>
    <property type="match status" value="1"/>
</dbReference>
<evidence type="ECO:0000256" key="4">
    <source>
        <dbReference type="ARBA" id="ARBA00022723"/>
    </source>
</evidence>
<evidence type="ECO:0000313" key="13">
    <source>
        <dbReference type="EMBL" id="RBA28436.1"/>
    </source>
</evidence>
<evidence type="ECO:0000256" key="8">
    <source>
        <dbReference type="PIRSR" id="PIRSR640255-1"/>
    </source>
</evidence>
<evidence type="ECO:0000256" key="5">
    <source>
        <dbReference type="ARBA" id="ARBA00022759"/>
    </source>
</evidence>
<keyword evidence="3 10" id="KW-0540">Nuclease</keyword>
<dbReference type="Gene3D" id="3.40.570.10">
    <property type="entry name" value="Extracellular Endonuclease, subunit A"/>
    <property type="match status" value="1"/>
</dbReference>
<dbReference type="Proteomes" id="UP000253319">
    <property type="component" value="Unassembled WGS sequence"/>
</dbReference>
<dbReference type="GO" id="GO:0046872">
    <property type="term" value="F:metal ion binding"/>
    <property type="evidence" value="ECO:0007669"/>
    <property type="project" value="UniProtKB-KW"/>
</dbReference>
<dbReference type="SUPFAM" id="SSF54060">
    <property type="entry name" value="His-Me finger endonucleases"/>
    <property type="match status" value="1"/>
</dbReference>
<dbReference type="RefSeq" id="WP_113988926.1">
    <property type="nucleotide sequence ID" value="NZ_QLST01000007.1"/>
</dbReference>
<feature type="domain" description="DNA/RNA non-specific endonuclease/pyrophosphatase/phosphodiesterase" evidence="12">
    <location>
        <begin position="61"/>
        <end position="252"/>
    </location>
</feature>
<dbReference type="SMART" id="SM00477">
    <property type="entry name" value="NUC"/>
    <property type="match status" value="1"/>
</dbReference>
<evidence type="ECO:0000259" key="11">
    <source>
        <dbReference type="SMART" id="SM00477"/>
    </source>
</evidence>
<evidence type="ECO:0000256" key="9">
    <source>
        <dbReference type="PIRSR" id="PIRSR640255-2"/>
    </source>
</evidence>
<dbReference type="GO" id="GO:0016787">
    <property type="term" value="F:hydrolase activity"/>
    <property type="evidence" value="ECO:0007669"/>
    <property type="project" value="UniProtKB-KW"/>
</dbReference>
<keyword evidence="6 10" id="KW-0378">Hydrolase</keyword>
<dbReference type="InterPro" id="IPR020821">
    <property type="entry name" value="ENPP1-3/EXOG-like_nuc-like"/>
</dbReference>
<comment type="cofactor">
    <cofactor evidence="1 10">
        <name>Mg(2+)</name>
        <dbReference type="ChEBI" id="CHEBI:18420"/>
    </cofactor>
</comment>
<dbReference type="PROSITE" id="PS01070">
    <property type="entry name" value="NUCLEASE_NON_SPEC"/>
    <property type="match status" value="1"/>
</dbReference>
<dbReference type="EMBL" id="QLST01000007">
    <property type="protein sequence ID" value="RBA28436.1"/>
    <property type="molecule type" value="Genomic_DNA"/>
</dbReference>
<protein>
    <recommendedName>
        <fullName evidence="10">Endonuclease</fullName>
        <ecNumber evidence="10">3.1.30.-</ecNumber>
    </recommendedName>
</protein>
<dbReference type="PANTHER" id="PTHR13966">
    <property type="entry name" value="ENDONUCLEASE RELATED"/>
    <property type="match status" value="1"/>
</dbReference>